<feature type="region of interest" description="Disordered" evidence="1">
    <location>
        <begin position="1"/>
        <end position="82"/>
    </location>
</feature>
<sequence length="82" mass="9002">MASEKPGVEVADTHDEISQENSEDRSTTGQSTQFHHFSKALAHRAVYGQSSRRDGSKKVKTSDVRTLPSRLSKVSLADDADK</sequence>
<feature type="compositionally biased region" description="Basic and acidic residues" evidence="1">
    <location>
        <begin position="11"/>
        <end position="26"/>
    </location>
</feature>
<dbReference type="Proteomes" id="UP001054252">
    <property type="component" value="Unassembled WGS sequence"/>
</dbReference>
<evidence type="ECO:0000313" key="3">
    <source>
        <dbReference type="Proteomes" id="UP001054252"/>
    </source>
</evidence>
<evidence type="ECO:0000256" key="1">
    <source>
        <dbReference type="SAM" id="MobiDB-lite"/>
    </source>
</evidence>
<proteinExistence type="predicted"/>
<organism evidence="2 3">
    <name type="scientific">Rubroshorea leprosula</name>
    <dbReference type="NCBI Taxonomy" id="152421"/>
    <lineage>
        <taxon>Eukaryota</taxon>
        <taxon>Viridiplantae</taxon>
        <taxon>Streptophyta</taxon>
        <taxon>Embryophyta</taxon>
        <taxon>Tracheophyta</taxon>
        <taxon>Spermatophyta</taxon>
        <taxon>Magnoliopsida</taxon>
        <taxon>eudicotyledons</taxon>
        <taxon>Gunneridae</taxon>
        <taxon>Pentapetalae</taxon>
        <taxon>rosids</taxon>
        <taxon>malvids</taxon>
        <taxon>Malvales</taxon>
        <taxon>Dipterocarpaceae</taxon>
        <taxon>Rubroshorea</taxon>
    </lineage>
</organism>
<keyword evidence="3" id="KW-1185">Reference proteome</keyword>
<accession>A0AAV5HKI3</accession>
<name>A0AAV5HKI3_9ROSI</name>
<dbReference type="EMBL" id="BPVZ01000001">
    <property type="protein sequence ID" value="GKU86967.1"/>
    <property type="molecule type" value="Genomic_DNA"/>
</dbReference>
<evidence type="ECO:0000313" key="2">
    <source>
        <dbReference type="EMBL" id="GKU86967.1"/>
    </source>
</evidence>
<feature type="compositionally biased region" description="Basic and acidic residues" evidence="1">
    <location>
        <begin position="51"/>
        <end position="63"/>
    </location>
</feature>
<protein>
    <submittedName>
        <fullName evidence="2">Uncharacterized protein</fullName>
    </submittedName>
</protein>
<reference evidence="2 3" key="1">
    <citation type="journal article" date="2021" name="Commun. Biol.">
        <title>The genome of Shorea leprosula (Dipterocarpaceae) highlights the ecological relevance of drought in aseasonal tropical rainforests.</title>
        <authorList>
            <person name="Ng K.K.S."/>
            <person name="Kobayashi M.J."/>
            <person name="Fawcett J.A."/>
            <person name="Hatakeyama M."/>
            <person name="Paape T."/>
            <person name="Ng C.H."/>
            <person name="Ang C.C."/>
            <person name="Tnah L.H."/>
            <person name="Lee C.T."/>
            <person name="Nishiyama T."/>
            <person name="Sese J."/>
            <person name="O'Brien M.J."/>
            <person name="Copetti D."/>
            <person name="Mohd Noor M.I."/>
            <person name="Ong R.C."/>
            <person name="Putra M."/>
            <person name="Sireger I.Z."/>
            <person name="Indrioko S."/>
            <person name="Kosugi Y."/>
            <person name="Izuno A."/>
            <person name="Isagi Y."/>
            <person name="Lee S.L."/>
            <person name="Shimizu K.K."/>
        </authorList>
    </citation>
    <scope>NUCLEOTIDE SEQUENCE [LARGE SCALE GENOMIC DNA]</scope>
    <source>
        <strain evidence="2">214</strain>
    </source>
</reference>
<dbReference type="AlphaFoldDB" id="A0AAV5HKI3"/>
<comment type="caution">
    <text evidence="2">The sequence shown here is derived from an EMBL/GenBank/DDBJ whole genome shotgun (WGS) entry which is preliminary data.</text>
</comment>
<gene>
    <name evidence="2" type="ORF">SLEP1_g1429</name>
</gene>